<dbReference type="AlphaFoldDB" id="A0A835VA94"/>
<accession>A0A835VA94</accession>
<protein>
    <submittedName>
        <fullName evidence="2">Uncharacterized protein</fullName>
    </submittedName>
</protein>
<name>A0A835VA94_VANPL</name>
<dbReference type="Proteomes" id="UP000639772">
    <property type="component" value="Chromosome 3"/>
</dbReference>
<sequence length="63" mass="7454">MDVSEECSLTGFHNEKGKSLSQASLPWIQRSKLFRCGSSDLWVRPPQYRVGKENKRKRKWEEK</sequence>
<evidence type="ECO:0000313" key="2">
    <source>
        <dbReference type="EMBL" id="KAG0489550.1"/>
    </source>
</evidence>
<organism evidence="2 3">
    <name type="scientific">Vanilla planifolia</name>
    <name type="common">Vanilla</name>
    <dbReference type="NCBI Taxonomy" id="51239"/>
    <lineage>
        <taxon>Eukaryota</taxon>
        <taxon>Viridiplantae</taxon>
        <taxon>Streptophyta</taxon>
        <taxon>Embryophyta</taxon>
        <taxon>Tracheophyta</taxon>
        <taxon>Spermatophyta</taxon>
        <taxon>Magnoliopsida</taxon>
        <taxon>Liliopsida</taxon>
        <taxon>Asparagales</taxon>
        <taxon>Orchidaceae</taxon>
        <taxon>Vanilloideae</taxon>
        <taxon>Vanilleae</taxon>
        <taxon>Vanilla</taxon>
    </lineage>
</organism>
<feature type="region of interest" description="Disordered" evidence="1">
    <location>
        <begin position="1"/>
        <end position="20"/>
    </location>
</feature>
<reference evidence="2 3" key="1">
    <citation type="journal article" date="2020" name="Nat. Food">
        <title>A phased Vanilla planifolia genome enables genetic improvement of flavour and production.</title>
        <authorList>
            <person name="Hasing T."/>
            <person name="Tang H."/>
            <person name="Brym M."/>
            <person name="Khazi F."/>
            <person name="Huang T."/>
            <person name="Chambers A.H."/>
        </authorList>
    </citation>
    <scope>NUCLEOTIDE SEQUENCE [LARGE SCALE GENOMIC DNA]</scope>
    <source>
        <tissue evidence="2">Leaf</tissue>
    </source>
</reference>
<proteinExistence type="predicted"/>
<evidence type="ECO:0000256" key="1">
    <source>
        <dbReference type="SAM" id="MobiDB-lite"/>
    </source>
</evidence>
<comment type="caution">
    <text evidence="2">The sequence shown here is derived from an EMBL/GenBank/DDBJ whole genome shotgun (WGS) entry which is preliminary data.</text>
</comment>
<gene>
    <name evidence="2" type="ORF">HPP92_006413</name>
</gene>
<evidence type="ECO:0000313" key="3">
    <source>
        <dbReference type="Proteomes" id="UP000639772"/>
    </source>
</evidence>
<dbReference type="EMBL" id="JADCNM010000003">
    <property type="protein sequence ID" value="KAG0489550.1"/>
    <property type="molecule type" value="Genomic_DNA"/>
</dbReference>